<evidence type="ECO:0008006" key="14">
    <source>
        <dbReference type="Google" id="ProtNLM"/>
    </source>
</evidence>
<name>A0A8J6B262_9EUKA</name>
<organism evidence="12 13">
    <name type="scientific">Carpediemonas membranifera</name>
    <dbReference type="NCBI Taxonomy" id="201153"/>
    <lineage>
        <taxon>Eukaryota</taxon>
        <taxon>Metamonada</taxon>
        <taxon>Carpediemonas-like organisms</taxon>
        <taxon>Carpediemonas</taxon>
    </lineage>
</organism>
<keyword evidence="9 11" id="KW-1133">Transmembrane helix</keyword>
<keyword evidence="3" id="KW-0853">WD repeat</keyword>
<sequence>MPRKKVSLFNLTRQTVDVPLYSALWVSEDKLLVGGGGGASTEVPNRIYFLDFATDKVLLTKCAVDDELPYSLHAGIEPVSENTFPIVLGTFHQTMAATLTVLPESGELNFRPHPRRSKQTAFTTESGKEIFQKTLAVSKAGVYAVGMEDGHIFVSKAGSTIQASDKLPGMITSLAMNDHGTQLFAACRKEVRRYDVTVSMEKKGNTTASVSVEMIKGLEPRIKGTHWRIIRMVGAHVYAVANDMNGRAAYVFKFDSALNEVFSRKIAPFAVSSMAVSDEFIAAGTNDGKVLLLSSSARPIHEVQAFSAPVTALAWAPGPDPKLAVTAMDRGVAVYRAVDAPRMISPSSIMWLLCILVVFLGVWYMLREIVVFQGDN</sequence>
<gene>
    <name evidence="12" type="ORF">J8273_1868</name>
</gene>
<keyword evidence="5" id="KW-0677">Repeat</keyword>
<dbReference type="PANTHER" id="PTHR23284">
    <property type="entry name" value="PROLACTIN REGULATORY ELEMENT BINDING PROTEIN"/>
    <property type="match status" value="1"/>
</dbReference>
<keyword evidence="6" id="KW-0256">Endoplasmic reticulum</keyword>
<keyword evidence="2" id="KW-0813">Transport</keyword>
<dbReference type="GO" id="GO:0005085">
    <property type="term" value="F:guanyl-nucleotide exchange factor activity"/>
    <property type="evidence" value="ECO:0007669"/>
    <property type="project" value="InterPro"/>
</dbReference>
<proteinExistence type="predicted"/>
<dbReference type="InterPro" id="IPR011047">
    <property type="entry name" value="Quinoprotein_ADH-like_sf"/>
</dbReference>
<evidence type="ECO:0000256" key="1">
    <source>
        <dbReference type="ARBA" id="ARBA00004389"/>
    </source>
</evidence>
<dbReference type="AlphaFoldDB" id="A0A8J6B262"/>
<dbReference type="GO" id="GO:0003400">
    <property type="term" value="P:regulation of COPII vesicle coating"/>
    <property type="evidence" value="ECO:0007669"/>
    <property type="project" value="TreeGrafter"/>
</dbReference>
<evidence type="ECO:0000256" key="4">
    <source>
        <dbReference type="ARBA" id="ARBA00022692"/>
    </source>
</evidence>
<dbReference type="InterPro" id="IPR015943">
    <property type="entry name" value="WD40/YVTN_repeat-like_dom_sf"/>
</dbReference>
<evidence type="ECO:0000313" key="12">
    <source>
        <dbReference type="EMBL" id="KAG9396825.1"/>
    </source>
</evidence>
<keyword evidence="7" id="KW-0931">ER-Golgi transport</keyword>
<keyword evidence="13" id="KW-1185">Reference proteome</keyword>
<evidence type="ECO:0000256" key="2">
    <source>
        <dbReference type="ARBA" id="ARBA00022448"/>
    </source>
</evidence>
<dbReference type="Gene3D" id="2.130.10.10">
    <property type="entry name" value="YVTN repeat-like/Quinoprotein amine dehydrogenase"/>
    <property type="match status" value="1"/>
</dbReference>
<dbReference type="PANTHER" id="PTHR23284:SF0">
    <property type="entry name" value="PROLACTIN REGULATORY ELEMENT-BINDING PROTEIN"/>
    <property type="match status" value="1"/>
</dbReference>
<dbReference type="GO" id="GO:0005789">
    <property type="term" value="C:endoplasmic reticulum membrane"/>
    <property type="evidence" value="ECO:0007669"/>
    <property type="project" value="UniProtKB-SubCell"/>
</dbReference>
<evidence type="ECO:0000256" key="8">
    <source>
        <dbReference type="ARBA" id="ARBA00022927"/>
    </source>
</evidence>
<evidence type="ECO:0000313" key="13">
    <source>
        <dbReference type="Proteomes" id="UP000717585"/>
    </source>
</evidence>
<protein>
    <recommendedName>
        <fullName evidence="14">WD40 repeat-like protein</fullName>
    </recommendedName>
</protein>
<evidence type="ECO:0000256" key="6">
    <source>
        <dbReference type="ARBA" id="ARBA00022824"/>
    </source>
</evidence>
<evidence type="ECO:0000256" key="10">
    <source>
        <dbReference type="ARBA" id="ARBA00023136"/>
    </source>
</evidence>
<accession>A0A8J6B262</accession>
<reference evidence="12" key="1">
    <citation type="submission" date="2021-05" db="EMBL/GenBank/DDBJ databases">
        <title>A free-living protist that lacks canonical eukaryotic 1 DNA replication and segregation systems.</title>
        <authorList>
            <person name="Salas-Leiva D.E."/>
            <person name="Tromer E.C."/>
            <person name="Curtis B.A."/>
            <person name="Jerlstrom-Hultqvist J."/>
            <person name="Kolisko M."/>
            <person name="Yi Z."/>
            <person name="Salas-Leiva J.S."/>
            <person name="Gallot-Lavallee L."/>
            <person name="Kops G.J.P.L."/>
            <person name="Archibald J.M."/>
            <person name="Simpson A.G.B."/>
            <person name="Roger A.J."/>
        </authorList>
    </citation>
    <scope>NUCLEOTIDE SEQUENCE</scope>
    <source>
        <strain evidence="12">BICM</strain>
    </source>
</reference>
<dbReference type="EMBL" id="JAHDYR010000005">
    <property type="protein sequence ID" value="KAG9396825.1"/>
    <property type="molecule type" value="Genomic_DNA"/>
</dbReference>
<dbReference type="SUPFAM" id="SSF50998">
    <property type="entry name" value="Quinoprotein alcohol dehydrogenase-like"/>
    <property type="match status" value="1"/>
</dbReference>
<keyword evidence="8" id="KW-0653">Protein transport</keyword>
<dbReference type="Proteomes" id="UP000717585">
    <property type="component" value="Unassembled WGS sequence"/>
</dbReference>
<evidence type="ECO:0000256" key="7">
    <source>
        <dbReference type="ARBA" id="ARBA00022892"/>
    </source>
</evidence>
<dbReference type="InterPro" id="IPR045260">
    <property type="entry name" value="Sec12-like"/>
</dbReference>
<evidence type="ECO:0000256" key="11">
    <source>
        <dbReference type="SAM" id="Phobius"/>
    </source>
</evidence>
<keyword evidence="4 11" id="KW-0812">Transmembrane</keyword>
<feature type="transmembrane region" description="Helical" evidence="11">
    <location>
        <begin position="349"/>
        <end position="366"/>
    </location>
</feature>
<comment type="caution">
    <text evidence="12">The sequence shown here is derived from an EMBL/GenBank/DDBJ whole genome shotgun (WGS) entry which is preliminary data.</text>
</comment>
<evidence type="ECO:0000256" key="5">
    <source>
        <dbReference type="ARBA" id="ARBA00022737"/>
    </source>
</evidence>
<evidence type="ECO:0000256" key="9">
    <source>
        <dbReference type="ARBA" id="ARBA00022989"/>
    </source>
</evidence>
<dbReference type="GO" id="GO:0015031">
    <property type="term" value="P:protein transport"/>
    <property type="evidence" value="ECO:0007669"/>
    <property type="project" value="UniProtKB-KW"/>
</dbReference>
<evidence type="ECO:0000256" key="3">
    <source>
        <dbReference type="ARBA" id="ARBA00022574"/>
    </source>
</evidence>
<dbReference type="GO" id="GO:0006888">
    <property type="term" value="P:endoplasmic reticulum to Golgi vesicle-mediated transport"/>
    <property type="evidence" value="ECO:0007669"/>
    <property type="project" value="TreeGrafter"/>
</dbReference>
<comment type="subcellular location">
    <subcellularLocation>
        <location evidence="1">Endoplasmic reticulum membrane</location>
        <topology evidence="1">Single-pass membrane protein</topology>
    </subcellularLocation>
</comment>
<keyword evidence="10 11" id="KW-0472">Membrane</keyword>